<dbReference type="GO" id="GO:0005975">
    <property type="term" value="P:carbohydrate metabolic process"/>
    <property type="evidence" value="ECO:0007669"/>
    <property type="project" value="InterPro"/>
</dbReference>
<dbReference type="InterPro" id="IPR000421">
    <property type="entry name" value="FA58C"/>
</dbReference>
<dbReference type="EMBL" id="QUSL01000068">
    <property type="protein sequence ID" value="RGD76539.1"/>
    <property type="molecule type" value="Genomic_DNA"/>
</dbReference>
<dbReference type="InterPro" id="IPR025705">
    <property type="entry name" value="Beta_hexosaminidase_sua/sub"/>
</dbReference>
<feature type="domain" description="F5/8 type C" evidence="7">
    <location>
        <begin position="1356"/>
        <end position="1507"/>
    </location>
</feature>
<dbReference type="InterPro" id="IPR015882">
    <property type="entry name" value="HEX_bac_N"/>
</dbReference>
<dbReference type="Gene3D" id="1.20.1270.90">
    <property type="entry name" value="AF1782-like"/>
    <property type="match status" value="3"/>
</dbReference>
<organism evidence="8 9">
    <name type="scientific">Thomasclavelia ramosa</name>
    <dbReference type="NCBI Taxonomy" id="1547"/>
    <lineage>
        <taxon>Bacteria</taxon>
        <taxon>Bacillati</taxon>
        <taxon>Bacillota</taxon>
        <taxon>Erysipelotrichia</taxon>
        <taxon>Erysipelotrichales</taxon>
        <taxon>Coprobacillaceae</taxon>
        <taxon>Thomasclavelia</taxon>
    </lineage>
</organism>
<dbReference type="Pfam" id="PF02838">
    <property type="entry name" value="Glyco_hydro_20b"/>
    <property type="match status" value="1"/>
</dbReference>
<dbReference type="SUPFAM" id="SSF49785">
    <property type="entry name" value="Galactose-binding domain-like"/>
    <property type="match status" value="4"/>
</dbReference>
<accession>A0A3E3E4M8</accession>
<feature type="chain" id="PRO_5017539122" description="F5/8 type C domain-containing protein" evidence="6">
    <location>
        <begin position="32"/>
        <end position="1768"/>
    </location>
</feature>
<evidence type="ECO:0000313" key="9">
    <source>
        <dbReference type="Proteomes" id="UP000261032"/>
    </source>
</evidence>
<evidence type="ECO:0000256" key="3">
    <source>
        <dbReference type="ARBA" id="ARBA00023295"/>
    </source>
</evidence>
<feature type="domain" description="F5/8 type C" evidence="7">
    <location>
        <begin position="299"/>
        <end position="463"/>
    </location>
</feature>
<reference evidence="8 9" key="1">
    <citation type="submission" date="2018-08" db="EMBL/GenBank/DDBJ databases">
        <title>A genome reference for cultivated species of the human gut microbiota.</title>
        <authorList>
            <person name="Zou Y."/>
            <person name="Xue W."/>
            <person name="Luo G."/>
        </authorList>
    </citation>
    <scope>NUCLEOTIDE SEQUENCE [LARGE SCALE GENOMIC DNA]</scope>
    <source>
        <strain evidence="8 9">OM06-4</strain>
    </source>
</reference>
<feature type="region of interest" description="Disordered" evidence="5">
    <location>
        <begin position="320"/>
        <end position="351"/>
    </location>
</feature>
<dbReference type="InterPro" id="IPR017853">
    <property type="entry name" value="GH"/>
</dbReference>
<dbReference type="Gene3D" id="3.30.379.10">
    <property type="entry name" value="Chitobiase/beta-hexosaminidase domain 2-like"/>
    <property type="match status" value="1"/>
</dbReference>
<dbReference type="InterPro" id="IPR015883">
    <property type="entry name" value="Glyco_hydro_20_cat"/>
</dbReference>
<dbReference type="Pfam" id="PF00754">
    <property type="entry name" value="F5_F8_type_C"/>
    <property type="match status" value="3"/>
</dbReference>
<dbReference type="CDD" id="cd06564">
    <property type="entry name" value="GH20_DspB_LnbB-like"/>
    <property type="match status" value="1"/>
</dbReference>
<dbReference type="Proteomes" id="UP000261032">
    <property type="component" value="Unassembled WGS sequence"/>
</dbReference>
<dbReference type="Gene3D" id="3.20.20.80">
    <property type="entry name" value="Glycosidases"/>
    <property type="match status" value="1"/>
</dbReference>
<dbReference type="InterPro" id="IPR029018">
    <property type="entry name" value="Hex-like_dom2"/>
</dbReference>
<gene>
    <name evidence="8" type="ORF">DXB93_18620</name>
</gene>
<dbReference type="SUPFAM" id="SSF51445">
    <property type="entry name" value="(Trans)glycosidases"/>
    <property type="match status" value="1"/>
</dbReference>
<dbReference type="InterPro" id="IPR013320">
    <property type="entry name" value="ConA-like_dom_sf"/>
</dbReference>
<evidence type="ECO:0000256" key="4">
    <source>
        <dbReference type="PIRSR" id="PIRSR625705-1"/>
    </source>
</evidence>
<dbReference type="RefSeq" id="WP_117582687.1">
    <property type="nucleotide sequence ID" value="NZ_QUSL01000068.1"/>
</dbReference>
<dbReference type="Gene3D" id="1.20.1270.70">
    <property type="entry name" value="Designed single chain three-helix bundle"/>
    <property type="match status" value="1"/>
</dbReference>
<keyword evidence="6" id="KW-0732">Signal</keyword>
<feature type="domain" description="F5/8 type C" evidence="7">
    <location>
        <begin position="25"/>
        <end position="147"/>
    </location>
</feature>
<dbReference type="InterPro" id="IPR052764">
    <property type="entry name" value="GH20_Enzymes"/>
</dbReference>
<feature type="active site" description="Proton donor" evidence="4">
    <location>
        <position position="872"/>
    </location>
</feature>
<evidence type="ECO:0000256" key="5">
    <source>
        <dbReference type="SAM" id="MobiDB-lite"/>
    </source>
</evidence>
<dbReference type="PRINTS" id="PR00738">
    <property type="entry name" value="GLHYDRLASE20"/>
</dbReference>
<protein>
    <recommendedName>
        <fullName evidence="7">F5/8 type C domain-containing protein</fullName>
    </recommendedName>
</protein>
<evidence type="ECO:0000256" key="6">
    <source>
        <dbReference type="SAM" id="SignalP"/>
    </source>
</evidence>
<dbReference type="InterPro" id="IPR008979">
    <property type="entry name" value="Galactose-bd-like_sf"/>
</dbReference>
<keyword evidence="2" id="KW-0378">Hydrolase</keyword>
<evidence type="ECO:0000256" key="1">
    <source>
        <dbReference type="ARBA" id="ARBA00006285"/>
    </source>
</evidence>
<dbReference type="Pfam" id="PF00728">
    <property type="entry name" value="Glyco_hydro_20"/>
    <property type="match status" value="1"/>
</dbReference>
<evidence type="ECO:0000256" key="2">
    <source>
        <dbReference type="ARBA" id="ARBA00022801"/>
    </source>
</evidence>
<name>A0A3E3E4M8_9FIRM</name>
<feature type="signal peptide" evidence="6">
    <location>
        <begin position="1"/>
        <end position="31"/>
    </location>
</feature>
<evidence type="ECO:0000259" key="7">
    <source>
        <dbReference type="PROSITE" id="PS50022"/>
    </source>
</evidence>
<evidence type="ECO:0000313" key="8">
    <source>
        <dbReference type="EMBL" id="RGD76539.1"/>
    </source>
</evidence>
<dbReference type="PROSITE" id="PS50022">
    <property type="entry name" value="FA58C_3"/>
    <property type="match status" value="4"/>
</dbReference>
<comment type="similarity">
    <text evidence="1">Belongs to the glycosyl hydrolase 20 family.</text>
</comment>
<dbReference type="GO" id="GO:0004563">
    <property type="term" value="F:beta-N-acetylhexosaminidase activity"/>
    <property type="evidence" value="ECO:0007669"/>
    <property type="project" value="InterPro"/>
</dbReference>
<sequence>MKGKTVNKTLCGALTAIMLISLLMMPQAVNALEPTNLCLGKTATATAQYNDTTRSAAMAIDGNLETWWSTDGYKPAQSITVDLKDKTEFNKFMIYYEVGQKMKSFKIEGSNDNQNFTLLHEDAKADGFTSDHSVVLGEKVSYRYVKLTVKEVIGAYQNVTIREFQIYNVNETEKNVNLALNKPVTASANHGANLDKANLTDGKESTRWSTEMGPVQWAYVDLGKTESMNTFRVIWESDTVYASAYKIYVSDDKDNFGNAVVTRTDNTKKDVTEMISEPVSGRYVKIEVTKQFGYPSVSAREFEVSLTDHKVQDPTANVALKKPGYASSEEDPSVEASNAFDGNASARDSRWGSDIGNGPHWIYTDLGEKYTVKTIKVFWENRKATSYELQVADELSSPMSDSDWTTVKSSTSRPKNKNERIVLDEAVEARYVRLKINSFTADDPDGGVTWNTISIYEMEVYGGELKEDSSEIGDKITIDDVKPGDTHLKVNIPSSEDYDITYNGTDYEQVVDTDYRIYQPIVDTEVSVSFKLVDKKTKDYTFKEIRKTIPGKYSKEEGDNASPVVLPELREWKGFTGKYTIQSSSKVVYKDSSLKKTAQALADDYKEMTGRSLKVVQGTKEDVKAGDIYFALTTDESKGLQDEGNIIEIQDSISVEAFTTTGAFWATRTILQSLKQGGNEYINKGIARDYPLYKVRGFILDVGRKTFTMDYLKQLTKEMSWYKMNDLQIHLNDNLIPLEDYTKHDKNVFDAYSAFRLESDVKEGGNGGLNKADLTAKDVWYTKEEFKNYIKESRDYGVNIVPEIDTPAHSLALTKVRPDLRHGTSGRQNDHLNLTTKYDESVEFVQGIFDEYMKGQDPVFDAQTTVHVGADEYSADGTAYRKFCNDMLKYVQDTGRTARIWGSLSSIKGDVEVTSKDVQMNLWNFGWANMDKMYEEGFDLINCNDGNYYIVPAAGYYYDYLNNGTMYNLNINTIGGVTVPAGDKQMIGGAFAVWNDMTDYLENGMSEYDIYDRTVKGLPLFAAKLWGKQSLDLAGAESVAKQLGDAPGTNFGYEVENKDGVILHETFNNLKNAEVKTVDGKQALQLTGKESYVTTGLETAGLGNDLRVKVKRTSASNDEQILFESDYGSIKAVQKGTGKVGFSRENHDYSFNYILPVNEWVELEFKNRKDVTELYVNGKLVSTIDPAKDKTSNEMADLTGNYKPLHATTMLPLARIGSETNAFVGYVDDVRVGVNDTYNSTMELDNALVIASKLVDKNPNLQSLINNGQAVLNKFNPTQEEITNALNALNNALKDVEYTKANYSRVEKYLKLIDETALSNYTDDSVAMLQAAINNVKYDLPVSMQDTVDGYELALANALASLKLSNATNVNFIDSSLITGKSPSQDASSSIDKALDGNPGTMFHSPWNDTTTKHILEFNFKNTSSVSGISYLPRQTGSNGILTKYAITAKKAGSNEWTQIATGNLKNDATEKQIIFDQAYDVDGIRIQFLESVGGFASAAEIKFHDGTVVVNTEGLKDAIDAAKTIDTKDYSKVSVDNLNDIIEEAEALLNSENPDANDVEVMIKTLNDAKMRLILKANKTTLKELVDTVSVLTSSDYTADSWLDFENALENANDVLDESEPTQEDIDQAYADLLNTCSDLVNIYTYDSLQDLLNKANGYEAKDYTTESYENLQKAITAGKAATADMSNSELKVLITSLNDAINKLEKNEIKVEDGSQTNLSKPGQVTPSVKEDVATGDKVNVLPFALTSLLSLSSILYFMKRRKENN</sequence>
<dbReference type="SUPFAM" id="SSF49899">
    <property type="entry name" value="Concanavalin A-like lectins/glucanases"/>
    <property type="match status" value="1"/>
</dbReference>
<dbReference type="SUPFAM" id="SSF55545">
    <property type="entry name" value="beta-N-acetylhexosaminidase-like domain"/>
    <property type="match status" value="1"/>
</dbReference>
<comment type="caution">
    <text evidence="8">The sequence shown here is derived from an EMBL/GenBank/DDBJ whole genome shotgun (WGS) entry which is preliminary data.</text>
</comment>
<dbReference type="PANTHER" id="PTHR43678">
    <property type="entry name" value="PUTATIVE (AFU_ORTHOLOGUE AFUA_2G00640)-RELATED"/>
    <property type="match status" value="1"/>
</dbReference>
<dbReference type="Pfam" id="PF22633">
    <property type="entry name" value="F5_F8_type_C_2"/>
    <property type="match status" value="1"/>
</dbReference>
<dbReference type="Pfam" id="PF07554">
    <property type="entry name" value="FIVAR"/>
    <property type="match status" value="4"/>
</dbReference>
<keyword evidence="3" id="KW-0326">Glycosidase</keyword>
<dbReference type="PANTHER" id="PTHR43678:SF1">
    <property type="entry name" value="BETA-N-ACETYLHEXOSAMINIDASE"/>
    <property type="match status" value="1"/>
</dbReference>
<dbReference type="Gene3D" id="2.60.120.260">
    <property type="entry name" value="Galactose-binding domain-like"/>
    <property type="match status" value="4"/>
</dbReference>
<proteinExistence type="inferred from homology"/>
<feature type="domain" description="F5/8 type C" evidence="7">
    <location>
        <begin position="164"/>
        <end position="286"/>
    </location>
</feature>